<protein>
    <recommendedName>
        <fullName evidence="2">Ricin B lectin domain-containing protein</fullName>
    </recommendedName>
</protein>
<dbReference type="SUPFAM" id="SSF55486">
    <property type="entry name" value="Metalloproteases ('zincins'), catalytic domain"/>
    <property type="match status" value="1"/>
</dbReference>
<dbReference type="SUPFAM" id="SSF50370">
    <property type="entry name" value="Ricin B-like lectins"/>
    <property type="match status" value="1"/>
</dbReference>
<dbReference type="SMART" id="SM00458">
    <property type="entry name" value="RICIN"/>
    <property type="match status" value="1"/>
</dbReference>
<dbReference type="InterPro" id="IPR000772">
    <property type="entry name" value="Ricin_B_lectin"/>
</dbReference>
<dbReference type="CDD" id="cd00161">
    <property type="entry name" value="beta-trefoil_Ricin-like"/>
    <property type="match status" value="1"/>
</dbReference>
<dbReference type="Pfam" id="PF00652">
    <property type="entry name" value="Ricin_B_lectin"/>
    <property type="match status" value="1"/>
</dbReference>
<dbReference type="Gene3D" id="3.40.390.10">
    <property type="entry name" value="Collagenase (Catalytic Domain)"/>
    <property type="match status" value="1"/>
</dbReference>
<name>A0A7W4ZAB6_9GAMM</name>
<dbReference type="Proteomes" id="UP000535937">
    <property type="component" value="Unassembled WGS sequence"/>
</dbReference>
<sequence length="380" mass="41947">MKIKRKIGNMIRAGLAVALMTAVSAVQAVTVDLLVLYDGYSANYFNNQPETAMQNWVTQINNAYQDSQVDVQLRLVGVMPHEEAGSDMGAVLENLRVDEEANNLRNQLGADFVTQIHQQGSCGIAYFAVASEWAWGVVGPDCGPMTMAHELGHNMGLAHSRRQGDESGTRYRYGLGHGVDQTFGSIMTYHWLFDAPRVSKFSNPRITCNGEPCGVEEGQPDEADAAKAIQNIRGEIAEFRPTTISGGSSSTLLSRVSDKCVDVSDRSTDNYANIVQWDCWGGDNQQFEWKNLGNGYHQLVAQHSGKCIRVSDGDVYQYDCHDNYWSEMFERISSGSGYYILKNRGSGSCLRVENSSVSNGANIVLASCDTGWWSQHFSFE</sequence>
<dbReference type="RefSeq" id="WP_183459320.1">
    <property type="nucleotide sequence ID" value="NZ_JACHWZ010000008.1"/>
</dbReference>
<gene>
    <name evidence="3" type="ORF">FHS09_002002</name>
</gene>
<reference evidence="3 4" key="1">
    <citation type="submission" date="2020-08" db="EMBL/GenBank/DDBJ databases">
        <title>Genomic Encyclopedia of Type Strains, Phase III (KMG-III): the genomes of soil and plant-associated and newly described type strains.</title>
        <authorList>
            <person name="Whitman W."/>
        </authorList>
    </citation>
    <scope>NUCLEOTIDE SEQUENCE [LARGE SCALE GENOMIC DNA]</scope>
    <source>
        <strain evidence="3 4">CECT 8799</strain>
    </source>
</reference>
<keyword evidence="4" id="KW-1185">Reference proteome</keyword>
<evidence type="ECO:0000313" key="4">
    <source>
        <dbReference type="Proteomes" id="UP000535937"/>
    </source>
</evidence>
<accession>A0A7W4ZAB6</accession>
<dbReference type="Gene3D" id="2.80.10.50">
    <property type="match status" value="2"/>
</dbReference>
<comment type="caution">
    <text evidence="3">The sequence shown here is derived from an EMBL/GenBank/DDBJ whole genome shotgun (WGS) entry which is preliminary data.</text>
</comment>
<evidence type="ECO:0000313" key="3">
    <source>
        <dbReference type="EMBL" id="MBB3061169.1"/>
    </source>
</evidence>
<feature type="signal peptide" evidence="1">
    <location>
        <begin position="1"/>
        <end position="28"/>
    </location>
</feature>
<dbReference type="InterPro" id="IPR035992">
    <property type="entry name" value="Ricin_B-like_lectins"/>
</dbReference>
<dbReference type="PROSITE" id="PS50231">
    <property type="entry name" value="RICIN_B_LECTIN"/>
    <property type="match status" value="1"/>
</dbReference>
<evidence type="ECO:0000256" key="1">
    <source>
        <dbReference type="SAM" id="SignalP"/>
    </source>
</evidence>
<dbReference type="InterPro" id="IPR024079">
    <property type="entry name" value="MetalloPept_cat_dom_sf"/>
</dbReference>
<proteinExistence type="predicted"/>
<dbReference type="EMBL" id="JACHWZ010000008">
    <property type="protein sequence ID" value="MBB3061169.1"/>
    <property type="molecule type" value="Genomic_DNA"/>
</dbReference>
<feature type="chain" id="PRO_5030735185" description="Ricin B lectin domain-containing protein" evidence="1">
    <location>
        <begin position="29"/>
        <end position="380"/>
    </location>
</feature>
<dbReference type="GO" id="GO:0008237">
    <property type="term" value="F:metallopeptidase activity"/>
    <property type="evidence" value="ECO:0007669"/>
    <property type="project" value="InterPro"/>
</dbReference>
<feature type="domain" description="Ricin B lectin" evidence="2">
    <location>
        <begin position="250"/>
        <end position="380"/>
    </location>
</feature>
<dbReference type="AlphaFoldDB" id="A0A7W4ZAB6"/>
<evidence type="ECO:0000259" key="2">
    <source>
        <dbReference type="SMART" id="SM00458"/>
    </source>
</evidence>
<dbReference type="Pfam" id="PF13688">
    <property type="entry name" value="Reprolysin_5"/>
    <property type="match status" value="1"/>
</dbReference>
<keyword evidence="1" id="KW-0732">Signal</keyword>
<organism evidence="3 4">
    <name type="scientific">Microbulbifer rhizosphaerae</name>
    <dbReference type="NCBI Taxonomy" id="1562603"/>
    <lineage>
        <taxon>Bacteria</taxon>
        <taxon>Pseudomonadati</taxon>
        <taxon>Pseudomonadota</taxon>
        <taxon>Gammaproteobacteria</taxon>
        <taxon>Cellvibrionales</taxon>
        <taxon>Microbulbiferaceae</taxon>
        <taxon>Microbulbifer</taxon>
    </lineage>
</organism>